<reference evidence="1" key="1">
    <citation type="submission" date="2018-05" db="EMBL/GenBank/DDBJ databases">
        <title>Draft genome of Mucuna pruriens seed.</title>
        <authorList>
            <person name="Nnadi N.E."/>
            <person name="Vos R."/>
            <person name="Hasami M.H."/>
            <person name="Devisetty U.K."/>
            <person name="Aguiy J.C."/>
        </authorList>
    </citation>
    <scope>NUCLEOTIDE SEQUENCE [LARGE SCALE GENOMIC DNA]</scope>
    <source>
        <strain evidence="1">JCA_2017</strain>
    </source>
</reference>
<feature type="non-terminal residue" evidence="1">
    <location>
        <position position="72"/>
    </location>
</feature>
<feature type="non-terminal residue" evidence="1">
    <location>
        <position position="1"/>
    </location>
</feature>
<sequence length="72" mass="8269">MVAMKIDDNLVHIEFDDKITSRNSSVLLYFCQKDIILICTNVEMLHLSIITIDVRGVNTRMDSLILSPFRAQ</sequence>
<dbReference type="Proteomes" id="UP000257109">
    <property type="component" value="Unassembled WGS sequence"/>
</dbReference>
<evidence type="ECO:0000313" key="2">
    <source>
        <dbReference type="Proteomes" id="UP000257109"/>
    </source>
</evidence>
<protein>
    <submittedName>
        <fullName evidence="1">Uncharacterized protein</fullName>
    </submittedName>
</protein>
<accession>A0A371DYZ2</accession>
<gene>
    <name evidence="1" type="ORF">CR513_62953</name>
</gene>
<dbReference type="AlphaFoldDB" id="A0A371DYZ2"/>
<name>A0A371DYZ2_MUCPR</name>
<evidence type="ECO:0000313" key="1">
    <source>
        <dbReference type="EMBL" id="RDX57782.1"/>
    </source>
</evidence>
<dbReference type="EMBL" id="QJKJ01018196">
    <property type="protein sequence ID" value="RDX57782.1"/>
    <property type="molecule type" value="Genomic_DNA"/>
</dbReference>
<organism evidence="1 2">
    <name type="scientific">Mucuna pruriens</name>
    <name type="common">Velvet bean</name>
    <name type="synonym">Dolichos pruriens</name>
    <dbReference type="NCBI Taxonomy" id="157652"/>
    <lineage>
        <taxon>Eukaryota</taxon>
        <taxon>Viridiplantae</taxon>
        <taxon>Streptophyta</taxon>
        <taxon>Embryophyta</taxon>
        <taxon>Tracheophyta</taxon>
        <taxon>Spermatophyta</taxon>
        <taxon>Magnoliopsida</taxon>
        <taxon>eudicotyledons</taxon>
        <taxon>Gunneridae</taxon>
        <taxon>Pentapetalae</taxon>
        <taxon>rosids</taxon>
        <taxon>fabids</taxon>
        <taxon>Fabales</taxon>
        <taxon>Fabaceae</taxon>
        <taxon>Papilionoideae</taxon>
        <taxon>50 kb inversion clade</taxon>
        <taxon>NPAAA clade</taxon>
        <taxon>indigoferoid/millettioid clade</taxon>
        <taxon>Phaseoleae</taxon>
        <taxon>Mucuna</taxon>
    </lineage>
</organism>
<keyword evidence="2" id="KW-1185">Reference proteome</keyword>
<comment type="caution">
    <text evidence="1">The sequence shown here is derived from an EMBL/GenBank/DDBJ whole genome shotgun (WGS) entry which is preliminary data.</text>
</comment>
<proteinExistence type="predicted"/>